<evidence type="ECO:0000313" key="1">
    <source>
        <dbReference type="EMBL" id="SNS11638.1"/>
    </source>
</evidence>
<dbReference type="OrthoDB" id="982523at2"/>
<sequence>MKVKYLLLLFWICFSCSKSSEKVQVNKDSQVQKSITFKLDDESPNFFFLYRYHEGKIVNYNHARHSLDFFKTDGLSKRIKLQTDGPERVPRVDGFYIDDEMIFIPGQVGELIVLNLSGDLIRRYRNLTNNSGDFITPNLFTYNKPLLKDGMLYFSALSYKKLTEIIYSEETLIYELNLESGEIHEIMKYPKTDIEKVISMEYHMANNVIQFPNKTILNFSNSSDIYYYTNEKWSTKSIASEYFKSVTSYKGDKIDDAFEAKEHLFDNGIYSALIHDQFRGLFYRIYSLPKLPGVADYRRIQFLTVLDQDFNLIEEFPFPNGLYAQGHFVNKDGFYVYDSNHAQENEEEIKFVRIYPK</sequence>
<evidence type="ECO:0008006" key="3">
    <source>
        <dbReference type="Google" id="ProtNLM"/>
    </source>
</evidence>
<reference evidence="2" key="1">
    <citation type="submission" date="2017-06" db="EMBL/GenBank/DDBJ databases">
        <authorList>
            <person name="Varghese N."/>
            <person name="Submissions S."/>
        </authorList>
    </citation>
    <scope>NUCLEOTIDE SEQUENCE [LARGE SCALE GENOMIC DNA]</scope>
    <source>
        <strain evidence="2">5C</strain>
    </source>
</reference>
<dbReference type="EMBL" id="FZOK01000003">
    <property type="protein sequence ID" value="SNS11638.1"/>
    <property type="molecule type" value="Genomic_DNA"/>
</dbReference>
<dbReference type="InterPro" id="IPR025316">
    <property type="entry name" value="DUF4221"/>
</dbReference>
<keyword evidence="2" id="KW-1185">Reference proteome</keyword>
<dbReference type="Pfam" id="PF13970">
    <property type="entry name" value="DUF4221"/>
    <property type="match status" value="1"/>
</dbReference>
<proteinExistence type="predicted"/>
<protein>
    <recommendedName>
        <fullName evidence="3">DUF4221 domain-containing protein</fullName>
    </recommendedName>
</protein>
<dbReference type="Proteomes" id="UP000198480">
    <property type="component" value="Unassembled WGS sequence"/>
</dbReference>
<dbReference type="AlphaFoldDB" id="A0A239BW26"/>
<name>A0A239BW26_9BACT</name>
<organism evidence="1 2">
    <name type="scientific">Belliella buryatensis</name>
    <dbReference type="NCBI Taxonomy" id="1500549"/>
    <lineage>
        <taxon>Bacteria</taxon>
        <taxon>Pseudomonadati</taxon>
        <taxon>Bacteroidota</taxon>
        <taxon>Cytophagia</taxon>
        <taxon>Cytophagales</taxon>
        <taxon>Cyclobacteriaceae</taxon>
        <taxon>Belliella</taxon>
    </lineage>
</organism>
<dbReference type="RefSeq" id="WP_089238503.1">
    <property type="nucleotide sequence ID" value="NZ_FZOK01000003.1"/>
</dbReference>
<accession>A0A239BW26</accession>
<gene>
    <name evidence="1" type="ORF">SAMN06295967_103247</name>
</gene>
<evidence type="ECO:0000313" key="2">
    <source>
        <dbReference type="Proteomes" id="UP000198480"/>
    </source>
</evidence>